<gene>
    <name evidence="15" type="ORF">G5575_02255</name>
</gene>
<dbReference type="InterPro" id="IPR011577">
    <property type="entry name" value="Cyt_b561_bac/Ni-Hgenase"/>
</dbReference>
<dbReference type="PANTHER" id="PTHR30529:SF1">
    <property type="entry name" value="CYTOCHROME B561 HOMOLOG 2"/>
    <property type="match status" value="1"/>
</dbReference>
<organism evidence="15 16">
    <name type="scientific">Devosia aurantiaca</name>
    <dbReference type="NCBI Taxonomy" id="2714858"/>
    <lineage>
        <taxon>Bacteria</taxon>
        <taxon>Pseudomonadati</taxon>
        <taxon>Pseudomonadota</taxon>
        <taxon>Alphaproteobacteria</taxon>
        <taxon>Hyphomicrobiales</taxon>
        <taxon>Devosiaceae</taxon>
        <taxon>Devosia</taxon>
    </lineage>
</organism>
<reference evidence="15 16" key="2">
    <citation type="submission" date="2020-03" db="EMBL/GenBank/DDBJ databases">
        <title>Devosia chinhatensis sp. nov., isolated from a hexachlorocyclohexane (HCH) dump site in India.</title>
        <authorList>
            <person name="Kumar M."/>
            <person name="Lal R."/>
        </authorList>
    </citation>
    <scope>NUCLEOTIDE SEQUENCE [LARGE SCALE GENOMIC DNA]</scope>
    <source>
        <strain evidence="15 16">H239</strain>
    </source>
</reference>
<dbReference type="InterPro" id="IPR016174">
    <property type="entry name" value="Di-haem_cyt_TM"/>
</dbReference>
<keyword evidence="6 13" id="KW-0812">Transmembrane</keyword>
<sequence>MSLKSTAHRYGNMAVAIHWLSALAVILMLVSGLAMGNNDDLVPRVLPFHLILGIVVGVLTLFRVLWWLVFDKHPEPADPANSLQNRLAQVVHLGLYVAILVMVASGIATVALTGAAPAIFGGGALPDFEDVAPFITHSLLSRLLIVLAIGHIGAALFHQFVRRDGLIRRMMPSR</sequence>
<feature type="transmembrane region" description="Helical" evidence="13">
    <location>
        <begin position="46"/>
        <end position="69"/>
    </location>
</feature>
<evidence type="ECO:0000256" key="6">
    <source>
        <dbReference type="ARBA" id="ARBA00022692"/>
    </source>
</evidence>
<evidence type="ECO:0000256" key="7">
    <source>
        <dbReference type="ARBA" id="ARBA00022723"/>
    </source>
</evidence>
<keyword evidence="4" id="KW-1003">Cell membrane</keyword>
<dbReference type="EMBL" id="JAALFG010000001">
    <property type="protein sequence ID" value="NGP16667.1"/>
    <property type="molecule type" value="Genomic_DNA"/>
</dbReference>
<evidence type="ECO:0000313" key="16">
    <source>
        <dbReference type="Proteomes" id="UP000474802"/>
    </source>
</evidence>
<protein>
    <submittedName>
        <fullName evidence="15">Cytochrome b</fullName>
    </submittedName>
</protein>
<keyword evidence="8" id="KW-0249">Electron transport</keyword>
<evidence type="ECO:0000256" key="2">
    <source>
        <dbReference type="ARBA" id="ARBA00004651"/>
    </source>
</evidence>
<name>A0A6M1SA33_9HYPH</name>
<keyword evidence="7" id="KW-0479">Metal-binding</keyword>
<comment type="similarity">
    <text evidence="12">Belongs to the cytochrome b561 family.</text>
</comment>
<proteinExistence type="inferred from homology"/>
<reference evidence="15 16" key="1">
    <citation type="submission" date="2020-02" db="EMBL/GenBank/DDBJ databases">
        <authorList>
            <person name="Khan S.A."/>
            <person name="Jeon C.O."/>
            <person name="Chun B.H."/>
        </authorList>
    </citation>
    <scope>NUCLEOTIDE SEQUENCE [LARGE SCALE GENOMIC DNA]</scope>
    <source>
        <strain evidence="15 16">H239</strain>
    </source>
</reference>
<keyword evidence="10" id="KW-0408">Iron</keyword>
<feature type="transmembrane region" description="Helical" evidence="13">
    <location>
        <begin position="139"/>
        <end position="161"/>
    </location>
</feature>
<evidence type="ECO:0000256" key="4">
    <source>
        <dbReference type="ARBA" id="ARBA00022475"/>
    </source>
</evidence>
<evidence type="ECO:0000256" key="5">
    <source>
        <dbReference type="ARBA" id="ARBA00022617"/>
    </source>
</evidence>
<dbReference type="Gene3D" id="1.20.950.20">
    <property type="entry name" value="Transmembrane di-heme cytochromes, Chain C"/>
    <property type="match status" value="1"/>
</dbReference>
<feature type="domain" description="Cytochrome b561 bacterial/Ni-hydrogenase" evidence="14">
    <location>
        <begin position="9"/>
        <end position="172"/>
    </location>
</feature>
<dbReference type="AlphaFoldDB" id="A0A6M1SA33"/>
<keyword evidence="3" id="KW-0813">Transport</keyword>
<dbReference type="SUPFAM" id="SSF81342">
    <property type="entry name" value="Transmembrane di-heme cytochromes"/>
    <property type="match status" value="1"/>
</dbReference>
<evidence type="ECO:0000256" key="9">
    <source>
        <dbReference type="ARBA" id="ARBA00022989"/>
    </source>
</evidence>
<evidence type="ECO:0000313" key="15">
    <source>
        <dbReference type="EMBL" id="NGP16667.1"/>
    </source>
</evidence>
<evidence type="ECO:0000256" key="3">
    <source>
        <dbReference type="ARBA" id="ARBA00022448"/>
    </source>
</evidence>
<feature type="transmembrane region" description="Helical" evidence="13">
    <location>
        <begin position="90"/>
        <end position="119"/>
    </location>
</feature>
<dbReference type="GO" id="GO:0046872">
    <property type="term" value="F:metal ion binding"/>
    <property type="evidence" value="ECO:0007669"/>
    <property type="project" value="UniProtKB-KW"/>
</dbReference>
<dbReference type="PANTHER" id="PTHR30529">
    <property type="entry name" value="CYTOCHROME B561"/>
    <property type="match status" value="1"/>
</dbReference>
<comment type="cofactor">
    <cofactor evidence="1">
        <name>heme b</name>
        <dbReference type="ChEBI" id="CHEBI:60344"/>
    </cofactor>
</comment>
<evidence type="ECO:0000256" key="1">
    <source>
        <dbReference type="ARBA" id="ARBA00001970"/>
    </source>
</evidence>
<evidence type="ECO:0000256" key="11">
    <source>
        <dbReference type="ARBA" id="ARBA00023136"/>
    </source>
</evidence>
<dbReference type="GO" id="GO:0020037">
    <property type="term" value="F:heme binding"/>
    <property type="evidence" value="ECO:0007669"/>
    <property type="project" value="TreeGrafter"/>
</dbReference>
<evidence type="ECO:0000256" key="12">
    <source>
        <dbReference type="ARBA" id="ARBA00037975"/>
    </source>
</evidence>
<dbReference type="InterPro" id="IPR052168">
    <property type="entry name" value="Cytochrome_b561_oxidase"/>
</dbReference>
<keyword evidence="5" id="KW-0349">Heme</keyword>
<keyword evidence="16" id="KW-1185">Reference proteome</keyword>
<evidence type="ECO:0000259" key="14">
    <source>
        <dbReference type="Pfam" id="PF01292"/>
    </source>
</evidence>
<evidence type="ECO:0000256" key="10">
    <source>
        <dbReference type="ARBA" id="ARBA00023004"/>
    </source>
</evidence>
<accession>A0A6M1SA33</accession>
<keyword evidence="11 13" id="KW-0472">Membrane</keyword>
<dbReference type="GO" id="GO:0005886">
    <property type="term" value="C:plasma membrane"/>
    <property type="evidence" value="ECO:0007669"/>
    <property type="project" value="UniProtKB-SubCell"/>
</dbReference>
<dbReference type="Pfam" id="PF01292">
    <property type="entry name" value="Ni_hydr_CYTB"/>
    <property type="match status" value="1"/>
</dbReference>
<feature type="transmembrane region" description="Helical" evidence="13">
    <location>
        <begin position="12"/>
        <end position="34"/>
    </location>
</feature>
<dbReference type="GO" id="GO:0022904">
    <property type="term" value="P:respiratory electron transport chain"/>
    <property type="evidence" value="ECO:0007669"/>
    <property type="project" value="InterPro"/>
</dbReference>
<comment type="caution">
    <text evidence="15">The sequence shown here is derived from an EMBL/GenBank/DDBJ whole genome shotgun (WGS) entry which is preliminary data.</text>
</comment>
<keyword evidence="9 13" id="KW-1133">Transmembrane helix</keyword>
<dbReference type="GO" id="GO:0009055">
    <property type="term" value="F:electron transfer activity"/>
    <property type="evidence" value="ECO:0007669"/>
    <property type="project" value="InterPro"/>
</dbReference>
<dbReference type="Proteomes" id="UP000474802">
    <property type="component" value="Unassembled WGS sequence"/>
</dbReference>
<evidence type="ECO:0000256" key="8">
    <source>
        <dbReference type="ARBA" id="ARBA00022982"/>
    </source>
</evidence>
<dbReference type="RefSeq" id="WP_164532912.1">
    <property type="nucleotide sequence ID" value="NZ_JAALFG010000001.1"/>
</dbReference>
<comment type="subcellular location">
    <subcellularLocation>
        <location evidence="2">Cell membrane</location>
        <topology evidence="2">Multi-pass membrane protein</topology>
    </subcellularLocation>
</comment>
<evidence type="ECO:0000256" key="13">
    <source>
        <dbReference type="SAM" id="Phobius"/>
    </source>
</evidence>